<keyword evidence="2" id="KW-1185">Reference proteome</keyword>
<sequence>MGTVKITNCTEYKEYLLALKENPDLDLFFQHFRFKTGKNIMMLPKCQSEHDKDFAKYDSLYGNKFNNFKILQKEINSIVGRNWNKTFMHIFFITESQNSMILKLIFRFTDVEEFLPNMYDLDFSFERSGERVETAYELLPNGTFLEQTNISKSLQELSDNYKNGEIGTFLKSKSTDFVITDYITYKVLDILDFKGFEHDLNFELVAPLDENDKIRLGLDVKINDKDRVHHIVQLPLGRIQNVMEGYYDLGNLKP</sequence>
<dbReference type="Proteomes" id="UP000184518">
    <property type="component" value="Unassembled WGS sequence"/>
</dbReference>
<accession>A0A1M4X076</accession>
<dbReference type="AlphaFoldDB" id="A0A1M4X076"/>
<dbReference type="EMBL" id="FQUT01000002">
    <property type="protein sequence ID" value="SHE86916.1"/>
    <property type="molecule type" value="Genomic_DNA"/>
</dbReference>
<protein>
    <submittedName>
        <fullName evidence="1">Uncharacterized protein</fullName>
    </submittedName>
</protein>
<evidence type="ECO:0000313" key="2">
    <source>
        <dbReference type="Proteomes" id="UP000184518"/>
    </source>
</evidence>
<proteinExistence type="predicted"/>
<dbReference type="STRING" id="1416778.SAMN05443633_102188"/>
<dbReference type="OrthoDB" id="1450591at2"/>
<name>A0A1M4X076_9FLAO</name>
<reference evidence="2" key="1">
    <citation type="submission" date="2016-11" db="EMBL/GenBank/DDBJ databases">
        <authorList>
            <person name="Varghese N."/>
            <person name="Submissions S."/>
        </authorList>
    </citation>
    <scope>NUCLEOTIDE SEQUENCE [LARGE SCALE GENOMIC DNA]</scope>
    <source>
        <strain evidence="2">DSM 27619</strain>
    </source>
</reference>
<gene>
    <name evidence="1" type="ORF">SAMN05443633_102188</name>
</gene>
<evidence type="ECO:0000313" key="1">
    <source>
        <dbReference type="EMBL" id="SHE86916.1"/>
    </source>
</evidence>
<organism evidence="1 2">
    <name type="scientific">Chryseobacterium arachidis</name>
    <dbReference type="NCBI Taxonomy" id="1416778"/>
    <lineage>
        <taxon>Bacteria</taxon>
        <taxon>Pseudomonadati</taxon>
        <taxon>Bacteroidota</taxon>
        <taxon>Flavobacteriia</taxon>
        <taxon>Flavobacteriales</taxon>
        <taxon>Weeksellaceae</taxon>
        <taxon>Chryseobacterium group</taxon>
        <taxon>Chryseobacterium</taxon>
    </lineage>
</organism>
<dbReference type="RefSeq" id="WP_072953547.1">
    <property type="nucleotide sequence ID" value="NZ_FQUT01000002.1"/>
</dbReference>